<sequence>MLALPLVEDELQGYGFRGDGVGHEWQGRRHPPWGSRYGVHTSKSTASTSNPCIHGGEVNRFAAESEGSHQLLARTVHSHHILIAATTTRQRHTTASHLRQRRWRRPPAHRRIMALSSYHWSSSSALEAEARPFPIVVTG</sequence>
<evidence type="ECO:0000313" key="1">
    <source>
        <dbReference type="EMBL" id="JAE05542.1"/>
    </source>
</evidence>
<dbReference type="AlphaFoldDB" id="A0A0A9EZQ2"/>
<accession>A0A0A9EZQ2</accession>
<proteinExistence type="predicted"/>
<dbReference type="EMBL" id="GBRH01192354">
    <property type="protein sequence ID" value="JAE05542.1"/>
    <property type="molecule type" value="Transcribed_RNA"/>
</dbReference>
<name>A0A0A9EZQ2_ARUDO</name>
<organism evidence="1">
    <name type="scientific">Arundo donax</name>
    <name type="common">Giant reed</name>
    <name type="synonym">Donax arundinaceus</name>
    <dbReference type="NCBI Taxonomy" id="35708"/>
    <lineage>
        <taxon>Eukaryota</taxon>
        <taxon>Viridiplantae</taxon>
        <taxon>Streptophyta</taxon>
        <taxon>Embryophyta</taxon>
        <taxon>Tracheophyta</taxon>
        <taxon>Spermatophyta</taxon>
        <taxon>Magnoliopsida</taxon>
        <taxon>Liliopsida</taxon>
        <taxon>Poales</taxon>
        <taxon>Poaceae</taxon>
        <taxon>PACMAD clade</taxon>
        <taxon>Arundinoideae</taxon>
        <taxon>Arundineae</taxon>
        <taxon>Arundo</taxon>
    </lineage>
</organism>
<protein>
    <submittedName>
        <fullName evidence="1">Uncharacterized protein</fullName>
    </submittedName>
</protein>
<reference evidence="1" key="2">
    <citation type="journal article" date="2015" name="Data Brief">
        <title>Shoot transcriptome of the giant reed, Arundo donax.</title>
        <authorList>
            <person name="Barrero R.A."/>
            <person name="Guerrero F.D."/>
            <person name="Moolhuijzen P."/>
            <person name="Goolsby J.A."/>
            <person name="Tidwell J."/>
            <person name="Bellgard S.E."/>
            <person name="Bellgard M.I."/>
        </authorList>
    </citation>
    <scope>NUCLEOTIDE SEQUENCE</scope>
    <source>
        <tissue evidence="1">Shoot tissue taken approximately 20 cm above the soil surface</tissue>
    </source>
</reference>
<reference evidence="1" key="1">
    <citation type="submission" date="2014-09" db="EMBL/GenBank/DDBJ databases">
        <authorList>
            <person name="Magalhaes I.L.F."/>
            <person name="Oliveira U."/>
            <person name="Santos F.R."/>
            <person name="Vidigal T.H.D.A."/>
            <person name="Brescovit A.D."/>
            <person name="Santos A.J."/>
        </authorList>
    </citation>
    <scope>NUCLEOTIDE SEQUENCE</scope>
    <source>
        <tissue evidence="1">Shoot tissue taken approximately 20 cm above the soil surface</tissue>
    </source>
</reference>